<proteinExistence type="predicted"/>
<dbReference type="EMBL" id="LJKE01000015">
    <property type="protein sequence ID" value="KZD72111.1"/>
    <property type="molecule type" value="Genomic_DNA"/>
</dbReference>
<feature type="transmembrane region" description="Helical" evidence="1">
    <location>
        <begin position="122"/>
        <end position="143"/>
    </location>
</feature>
<keyword evidence="1" id="KW-0812">Transmembrane</keyword>
<evidence type="ECO:0000256" key="2">
    <source>
        <dbReference type="SAM" id="SignalP"/>
    </source>
</evidence>
<dbReference type="InterPro" id="IPR043993">
    <property type="entry name" value="T4SS_pilin"/>
</dbReference>
<sequence length="148" mass="15976">MVFQKTNNKWLGYMLAFLIAVQAMFTFAPTQTTFAAATCADGTILDPTTGEWQDSSGRPISDEQKKACQKMGGELSGKIMKFVTAFSGIAVVLAIGVIVYGGVKYIISNGNEKTAEEAKTQIWYAFIGLLIIGAAFIILKFVLQAVGF</sequence>
<evidence type="ECO:0000256" key="1">
    <source>
        <dbReference type="SAM" id="Phobius"/>
    </source>
</evidence>
<keyword evidence="1" id="KW-0472">Membrane</keyword>
<dbReference type="Proteomes" id="UP000076482">
    <property type="component" value="Unassembled WGS sequence"/>
</dbReference>
<evidence type="ECO:0000313" key="4">
    <source>
        <dbReference type="Proteomes" id="UP000076482"/>
    </source>
</evidence>
<comment type="caution">
    <text evidence="3">The sequence shown here is derived from an EMBL/GenBank/DDBJ whole genome shotgun (WGS) entry which is preliminary data.</text>
</comment>
<gene>
    <name evidence="3" type="ORF">B4088_0572</name>
</gene>
<dbReference type="Pfam" id="PF18895">
    <property type="entry name" value="T4SS_pilin"/>
    <property type="match status" value="1"/>
</dbReference>
<reference evidence="3 4" key="1">
    <citation type="submission" date="2015-09" db="EMBL/GenBank/DDBJ databases">
        <title>Bacillus cereus food isolates.</title>
        <authorList>
            <person name="Boekhorst J."/>
        </authorList>
    </citation>
    <scope>NUCLEOTIDE SEQUENCE [LARGE SCALE GENOMIC DNA]</scope>
    <source>
        <strain evidence="3 4">B4088</strain>
    </source>
</reference>
<evidence type="ECO:0000313" key="3">
    <source>
        <dbReference type="EMBL" id="KZD72111.1"/>
    </source>
</evidence>
<dbReference type="AlphaFoldDB" id="A0A161R783"/>
<dbReference type="PATRIC" id="fig|1396.535.peg.4324"/>
<keyword evidence="2" id="KW-0732">Signal</keyword>
<feature type="transmembrane region" description="Helical" evidence="1">
    <location>
        <begin position="79"/>
        <end position="101"/>
    </location>
</feature>
<accession>A0A161R783</accession>
<keyword evidence="1" id="KW-1133">Transmembrane helix</keyword>
<feature type="signal peptide" evidence="2">
    <location>
        <begin position="1"/>
        <end position="28"/>
    </location>
</feature>
<organism evidence="3 4">
    <name type="scientific">Bacillus cereus</name>
    <dbReference type="NCBI Taxonomy" id="1396"/>
    <lineage>
        <taxon>Bacteria</taxon>
        <taxon>Bacillati</taxon>
        <taxon>Bacillota</taxon>
        <taxon>Bacilli</taxon>
        <taxon>Bacillales</taxon>
        <taxon>Bacillaceae</taxon>
        <taxon>Bacillus</taxon>
        <taxon>Bacillus cereus group</taxon>
    </lineage>
</organism>
<feature type="chain" id="PRO_5039274361" evidence="2">
    <location>
        <begin position="29"/>
        <end position="148"/>
    </location>
</feature>
<dbReference type="RefSeq" id="WP_063259794.1">
    <property type="nucleotide sequence ID" value="NZ_LJKE01000015.1"/>
</dbReference>
<protein>
    <submittedName>
        <fullName evidence="3">Uncharacterized protein</fullName>
    </submittedName>
</protein>
<name>A0A161R783_BACCE</name>